<dbReference type="InterPro" id="IPR050549">
    <property type="entry name" value="MFS_Trehalose_Transporter"/>
</dbReference>
<feature type="transmembrane region" description="Helical" evidence="8">
    <location>
        <begin position="20"/>
        <end position="43"/>
    </location>
</feature>
<reference evidence="11" key="1">
    <citation type="submission" date="2025-08" db="UniProtKB">
        <authorList>
            <consortium name="RefSeq"/>
        </authorList>
    </citation>
    <scope>IDENTIFICATION</scope>
    <source>
        <tissue evidence="11">Whole Larva</tissue>
    </source>
</reference>
<dbReference type="PANTHER" id="PTHR48021:SF1">
    <property type="entry name" value="GH07001P-RELATED"/>
    <property type="match status" value="1"/>
</dbReference>
<keyword evidence="4 8" id="KW-1133">Transmembrane helix</keyword>
<feature type="transmembrane region" description="Helical" evidence="8">
    <location>
        <begin position="91"/>
        <end position="111"/>
    </location>
</feature>
<keyword evidence="5 8" id="KW-0472">Membrane</keyword>
<keyword evidence="6" id="KW-0325">Glycoprotein</keyword>
<feature type="transmembrane region" description="Helical" evidence="8">
    <location>
        <begin position="390"/>
        <end position="411"/>
    </location>
</feature>
<dbReference type="PANTHER" id="PTHR48021">
    <property type="match status" value="1"/>
</dbReference>
<keyword evidence="10" id="KW-1185">Reference proteome</keyword>
<feature type="transmembrane region" description="Helical" evidence="8">
    <location>
        <begin position="117"/>
        <end position="138"/>
    </location>
</feature>
<dbReference type="PROSITE" id="PS00217">
    <property type="entry name" value="SUGAR_TRANSPORT_2"/>
    <property type="match status" value="1"/>
</dbReference>
<dbReference type="InterPro" id="IPR044775">
    <property type="entry name" value="MFS_ERD6/Tret1-like"/>
</dbReference>
<organism evidence="10 11">
    <name type="scientific">Nicrophorus vespilloides</name>
    <name type="common">Boreal carrion beetle</name>
    <dbReference type="NCBI Taxonomy" id="110193"/>
    <lineage>
        <taxon>Eukaryota</taxon>
        <taxon>Metazoa</taxon>
        <taxon>Ecdysozoa</taxon>
        <taxon>Arthropoda</taxon>
        <taxon>Hexapoda</taxon>
        <taxon>Insecta</taxon>
        <taxon>Pterygota</taxon>
        <taxon>Neoptera</taxon>
        <taxon>Endopterygota</taxon>
        <taxon>Coleoptera</taxon>
        <taxon>Polyphaga</taxon>
        <taxon>Staphyliniformia</taxon>
        <taxon>Silphidae</taxon>
        <taxon>Nicrophorinae</taxon>
        <taxon>Nicrophorus</taxon>
    </lineage>
</organism>
<dbReference type="Gene3D" id="1.20.1250.20">
    <property type="entry name" value="MFS general substrate transporter like domains"/>
    <property type="match status" value="1"/>
</dbReference>
<protein>
    <submittedName>
        <fullName evidence="11">Facilitated trehalose transporter Tret1-like</fullName>
    </submittedName>
</protein>
<dbReference type="InterPro" id="IPR005829">
    <property type="entry name" value="Sugar_transporter_CS"/>
</dbReference>
<dbReference type="Pfam" id="PF00083">
    <property type="entry name" value="Sugar_tr"/>
    <property type="match status" value="1"/>
</dbReference>
<dbReference type="GeneID" id="108560884"/>
<dbReference type="NCBIfam" id="TIGR00879">
    <property type="entry name" value="SP"/>
    <property type="match status" value="1"/>
</dbReference>
<evidence type="ECO:0000313" key="11">
    <source>
        <dbReference type="RefSeq" id="XP_017774084.1"/>
    </source>
</evidence>
<dbReference type="InterPro" id="IPR005828">
    <property type="entry name" value="MFS_sugar_transport-like"/>
</dbReference>
<feature type="transmembrane region" description="Helical" evidence="8">
    <location>
        <begin position="357"/>
        <end position="378"/>
    </location>
</feature>
<dbReference type="PRINTS" id="PR00171">
    <property type="entry name" value="SUGRTRNSPORT"/>
</dbReference>
<keyword evidence="7" id="KW-0813">Transport</keyword>
<accession>A0ABM1MHN4</accession>
<dbReference type="PROSITE" id="PS00216">
    <property type="entry name" value="SUGAR_TRANSPORT_1"/>
    <property type="match status" value="1"/>
</dbReference>
<feature type="transmembrane region" description="Helical" evidence="8">
    <location>
        <begin position="177"/>
        <end position="194"/>
    </location>
</feature>
<gene>
    <name evidence="11" type="primary">LOC108560884</name>
</gene>
<feature type="transmembrane region" description="Helical" evidence="8">
    <location>
        <begin position="423"/>
        <end position="441"/>
    </location>
</feature>
<dbReference type="SUPFAM" id="SSF103473">
    <property type="entry name" value="MFS general substrate transporter"/>
    <property type="match status" value="1"/>
</dbReference>
<keyword evidence="2" id="KW-1003">Cell membrane</keyword>
<evidence type="ECO:0000313" key="10">
    <source>
        <dbReference type="Proteomes" id="UP000695000"/>
    </source>
</evidence>
<dbReference type="InterPro" id="IPR036259">
    <property type="entry name" value="MFS_trans_sf"/>
</dbReference>
<dbReference type="Proteomes" id="UP000695000">
    <property type="component" value="Unplaced"/>
</dbReference>
<evidence type="ECO:0000256" key="8">
    <source>
        <dbReference type="SAM" id="Phobius"/>
    </source>
</evidence>
<evidence type="ECO:0000256" key="6">
    <source>
        <dbReference type="ARBA" id="ARBA00023180"/>
    </source>
</evidence>
<feature type="transmembrane region" description="Helical" evidence="8">
    <location>
        <begin position="298"/>
        <end position="316"/>
    </location>
</feature>
<dbReference type="RefSeq" id="XP_017774084.1">
    <property type="nucleotide sequence ID" value="XM_017918595.1"/>
</dbReference>
<feature type="transmembrane region" description="Helical" evidence="8">
    <location>
        <begin position="323"/>
        <end position="345"/>
    </location>
</feature>
<feature type="transmembrane region" description="Helical" evidence="8">
    <location>
        <begin position="150"/>
        <end position="171"/>
    </location>
</feature>
<evidence type="ECO:0000259" key="9">
    <source>
        <dbReference type="PROSITE" id="PS50850"/>
    </source>
</evidence>
<evidence type="ECO:0000256" key="3">
    <source>
        <dbReference type="ARBA" id="ARBA00022692"/>
    </source>
</evidence>
<dbReference type="InterPro" id="IPR003663">
    <property type="entry name" value="Sugar/inositol_transpt"/>
</dbReference>
<evidence type="ECO:0000256" key="7">
    <source>
        <dbReference type="RuleBase" id="RU003346"/>
    </source>
</evidence>
<dbReference type="PROSITE" id="PS50850">
    <property type="entry name" value="MFS"/>
    <property type="match status" value="1"/>
</dbReference>
<evidence type="ECO:0000256" key="2">
    <source>
        <dbReference type="ARBA" id="ARBA00022475"/>
    </source>
</evidence>
<dbReference type="InterPro" id="IPR020846">
    <property type="entry name" value="MFS_dom"/>
</dbReference>
<evidence type="ECO:0000256" key="4">
    <source>
        <dbReference type="ARBA" id="ARBA00022989"/>
    </source>
</evidence>
<evidence type="ECO:0000256" key="1">
    <source>
        <dbReference type="ARBA" id="ARBA00004651"/>
    </source>
</evidence>
<feature type="transmembrane region" description="Helical" evidence="8">
    <location>
        <begin position="63"/>
        <end position="84"/>
    </location>
</feature>
<dbReference type="PROSITE" id="PS51257">
    <property type="entry name" value="PROKAR_LIPOPROTEIN"/>
    <property type="match status" value="1"/>
</dbReference>
<name>A0ABM1MHN4_NICVS</name>
<comment type="subcellular location">
    <subcellularLocation>
        <location evidence="1">Cell membrane</location>
        <topology evidence="1">Multi-pass membrane protein</topology>
    </subcellularLocation>
</comment>
<comment type="similarity">
    <text evidence="7">Belongs to the major facilitator superfamily. Sugar transporter (TC 2.A.1.1) family.</text>
</comment>
<feature type="domain" description="Major facilitator superfamily (MFS) profile" evidence="9">
    <location>
        <begin position="18"/>
        <end position="445"/>
    </location>
</feature>
<proteinExistence type="inferred from homology"/>
<sequence>MVEMDVRTGGFKEGKKVPQYVAALSACLGAVAAGAVMGWLSNISEGLEDGDYNNIIIDDTGKSWIGSLMNIGAMIMCFPIGFICDKIGRKIAMLLLIIPFMLGWLIIIFATNIEMLYAGRFITGLICGAFCISVPLYTSEIAQKEVRGALGSYFQLLLTVGILFAYVMGYAVNPKTHTLICACLPLLFGIIFFFQPESPVYCIKKGKLDEARKSLIRLRGKDYDVEAEIKEITFMLEENNGTTIPFKESIKKTATKKAAIIAFGMMFFQQLSGVNAVIVYTGDIFSAANSSLTSKEATMIVGTMQVLATFVSSLVIDKLGRKILMIGSDIFMAISAIMLGVYFTIQDTTEGIGFLPIFAMCLYIVVFSLGYGPIPWIISSEVFPAEIKTVASSAAGTFNWFLAFIVTKFYFDLKVAIGNDGTFYMFAGISVIGTLFIIFFVPETKGKSFDEIQRILSGEKVHQSEGIENKGYST</sequence>
<keyword evidence="3 8" id="KW-0812">Transmembrane</keyword>
<feature type="transmembrane region" description="Helical" evidence="8">
    <location>
        <begin position="258"/>
        <end position="278"/>
    </location>
</feature>
<dbReference type="CDD" id="cd17358">
    <property type="entry name" value="MFS_GLUT6_8_Class3_like"/>
    <property type="match status" value="1"/>
</dbReference>
<evidence type="ECO:0000256" key="5">
    <source>
        <dbReference type="ARBA" id="ARBA00023136"/>
    </source>
</evidence>